<dbReference type="HOGENOM" id="CLU_2537137_0_0_7"/>
<dbReference type="KEGG" id="dps:DP1684"/>
<dbReference type="RefSeq" id="WP_011188925.1">
    <property type="nucleotide sequence ID" value="NC_006138.1"/>
</dbReference>
<dbReference type="OrthoDB" id="5432180at2"/>
<evidence type="ECO:0000313" key="1">
    <source>
        <dbReference type="EMBL" id="CAG36413.1"/>
    </source>
</evidence>
<reference evidence="2" key="1">
    <citation type="journal article" date="2004" name="Environ. Microbiol.">
        <title>The genome of Desulfotalea psychrophila, a sulfate-reducing bacterium from permanently cold Arctic sediments.</title>
        <authorList>
            <person name="Rabus R."/>
            <person name="Ruepp A."/>
            <person name="Frickey T."/>
            <person name="Rattei T."/>
            <person name="Fartmann B."/>
            <person name="Stark M."/>
            <person name="Bauer M."/>
            <person name="Zibat A."/>
            <person name="Lombardot T."/>
            <person name="Becker I."/>
            <person name="Amann J."/>
            <person name="Gellner K."/>
            <person name="Teeling H."/>
            <person name="Leuschner W.D."/>
            <person name="Gloeckner F.-O."/>
            <person name="Lupas A.N."/>
            <person name="Amann R."/>
            <person name="Klenk H.-P."/>
        </authorList>
    </citation>
    <scope>NUCLEOTIDE SEQUENCE [LARGE SCALE GENOMIC DNA]</scope>
    <source>
        <strain evidence="2">DSM 12343 / LSv54</strain>
    </source>
</reference>
<proteinExistence type="predicted"/>
<dbReference type="Proteomes" id="UP000000602">
    <property type="component" value="Chromosome"/>
</dbReference>
<dbReference type="AlphaFoldDB" id="Q6AML2"/>
<dbReference type="STRING" id="177439.DP1684"/>
<organism evidence="1 2">
    <name type="scientific">Desulfotalea psychrophila (strain LSv54 / DSM 12343)</name>
    <dbReference type="NCBI Taxonomy" id="177439"/>
    <lineage>
        <taxon>Bacteria</taxon>
        <taxon>Pseudomonadati</taxon>
        <taxon>Thermodesulfobacteriota</taxon>
        <taxon>Desulfobulbia</taxon>
        <taxon>Desulfobulbales</taxon>
        <taxon>Desulfocapsaceae</taxon>
        <taxon>Desulfotalea</taxon>
    </lineage>
</organism>
<accession>Q6AML2</accession>
<protein>
    <submittedName>
        <fullName evidence="1">Uncharacterized protein</fullName>
    </submittedName>
</protein>
<gene>
    <name evidence="1" type="ordered locus">DP1684</name>
</gene>
<dbReference type="EMBL" id="CR522870">
    <property type="protein sequence ID" value="CAG36413.1"/>
    <property type="molecule type" value="Genomic_DNA"/>
</dbReference>
<evidence type="ECO:0000313" key="2">
    <source>
        <dbReference type="Proteomes" id="UP000000602"/>
    </source>
</evidence>
<sequence>MSEEEIAFLSLAEAVALVGAIQEEEDISEKDKRILTVYSADDRELCWFDFAEVLEDLGAVSKEDEKEAVQNYVLARIPAWAREI</sequence>
<name>Q6AML2_DESPS</name>
<keyword evidence="2" id="KW-1185">Reference proteome</keyword>